<dbReference type="PANTHER" id="PTHR30346:SF28">
    <property type="entry name" value="HTH-TYPE TRANSCRIPTIONAL REGULATOR CYNR"/>
    <property type="match status" value="1"/>
</dbReference>
<dbReference type="Pfam" id="PF00126">
    <property type="entry name" value="HTH_1"/>
    <property type="match status" value="1"/>
</dbReference>
<dbReference type="RefSeq" id="WP_130421994.1">
    <property type="nucleotide sequence ID" value="NZ_SHKW01000001.1"/>
</dbReference>
<keyword evidence="8" id="KW-1185">Reference proteome</keyword>
<keyword evidence="5" id="KW-0175">Coiled coil</keyword>
<comment type="similarity">
    <text evidence="1">Belongs to the LysR transcriptional regulatory family.</text>
</comment>
<evidence type="ECO:0000256" key="4">
    <source>
        <dbReference type="ARBA" id="ARBA00023163"/>
    </source>
</evidence>
<dbReference type="Gene3D" id="1.10.10.10">
    <property type="entry name" value="Winged helix-like DNA-binding domain superfamily/Winged helix DNA-binding domain"/>
    <property type="match status" value="1"/>
</dbReference>
<protein>
    <submittedName>
        <fullName evidence="7">DNA-binding transcriptional LysR family regulator</fullName>
    </submittedName>
</protein>
<evidence type="ECO:0000256" key="5">
    <source>
        <dbReference type="SAM" id="Coils"/>
    </source>
</evidence>
<dbReference type="AlphaFoldDB" id="A0A4Q7Z1N2"/>
<proteinExistence type="inferred from homology"/>
<feature type="coiled-coil region" evidence="5">
    <location>
        <begin position="22"/>
        <end position="85"/>
    </location>
</feature>
<evidence type="ECO:0000259" key="6">
    <source>
        <dbReference type="PROSITE" id="PS50931"/>
    </source>
</evidence>
<dbReference type="InterPro" id="IPR036390">
    <property type="entry name" value="WH_DNA-bd_sf"/>
</dbReference>
<dbReference type="Gene3D" id="3.40.190.10">
    <property type="entry name" value="Periplasmic binding protein-like II"/>
    <property type="match status" value="2"/>
</dbReference>
<dbReference type="Proteomes" id="UP000292958">
    <property type="component" value="Unassembled WGS sequence"/>
</dbReference>
<dbReference type="PRINTS" id="PR00039">
    <property type="entry name" value="HTHLYSR"/>
</dbReference>
<keyword evidence="2" id="KW-0805">Transcription regulation</keyword>
<evidence type="ECO:0000313" key="8">
    <source>
        <dbReference type="Proteomes" id="UP000292958"/>
    </source>
</evidence>
<dbReference type="InterPro" id="IPR036388">
    <property type="entry name" value="WH-like_DNA-bd_sf"/>
</dbReference>
<dbReference type="PANTHER" id="PTHR30346">
    <property type="entry name" value="TRANSCRIPTIONAL DUAL REGULATOR HCAR-RELATED"/>
    <property type="match status" value="1"/>
</dbReference>
<dbReference type="SUPFAM" id="SSF46785">
    <property type="entry name" value="Winged helix' DNA-binding domain"/>
    <property type="match status" value="1"/>
</dbReference>
<reference evidence="7 8" key="1">
    <citation type="submission" date="2019-02" db="EMBL/GenBank/DDBJ databases">
        <title>Genomic Encyclopedia of Archaeal and Bacterial Type Strains, Phase II (KMG-II): from individual species to whole genera.</title>
        <authorList>
            <person name="Goeker M."/>
        </authorList>
    </citation>
    <scope>NUCLEOTIDE SEQUENCE [LARGE SCALE GENOMIC DNA]</scope>
    <source>
        <strain evidence="7 8">DSM 18101</strain>
    </source>
</reference>
<name>A0A4Q7Z1N2_9BACT</name>
<dbReference type="Pfam" id="PF03466">
    <property type="entry name" value="LysR_substrate"/>
    <property type="match status" value="1"/>
</dbReference>
<evidence type="ECO:0000256" key="2">
    <source>
        <dbReference type="ARBA" id="ARBA00023015"/>
    </source>
</evidence>
<gene>
    <name evidence="7" type="ORF">BDD14_5096</name>
</gene>
<dbReference type="FunFam" id="1.10.10.10:FF:000001">
    <property type="entry name" value="LysR family transcriptional regulator"/>
    <property type="match status" value="1"/>
</dbReference>
<evidence type="ECO:0000256" key="1">
    <source>
        <dbReference type="ARBA" id="ARBA00009437"/>
    </source>
</evidence>
<evidence type="ECO:0000256" key="3">
    <source>
        <dbReference type="ARBA" id="ARBA00023125"/>
    </source>
</evidence>
<dbReference type="CDD" id="cd08414">
    <property type="entry name" value="PBP2_LTTR_aromatics_like"/>
    <property type="match status" value="1"/>
</dbReference>
<dbReference type="GO" id="GO:0032993">
    <property type="term" value="C:protein-DNA complex"/>
    <property type="evidence" value="ECO:0007669"/>
    <property type="project" value="TreeGrafter"/>
</dbReference>
<dbReference type="InterPro" id="IPR005119">
    <property type="entry name" value="LysR_subst-bd"/>
</dbReference>
<sequence>MELRHFRYLVAAAEQGSFSGAARRLNVAQSAISEQLADLEREIGVQLFTRSSRRTGLTPSGELFLKEARRILADSEKAVEIARRAQRGEIGTLNIGFFVGSVGVNFPRLIRGFRKQHPGVRLSLVEMTSTRQWQALVDGEIDVGFTRRVEPEFRTELVSELIHQDPINAIVPKDHPVAPGPVDVHDLAGESFVLSSREASPAVFDKVIELCSEAGFSPRIASISSVWSSVVMMVQAGEGIALLPLNQQQSRTRDLAFCPLLAKNAFVEFVMAWSPKHDSDLNRSFRTLVKAHSNNSGTRP</sequence>
<dbReference type="GO" id="GO:0003700">
    <property type="term" value="F:DNA-binding transcription factor activity"/>
    <property type="evidence" value="ECO:0007669"/>
    <property type="project" value="InterPro"/>
</dbReference>
<accession>A0A4Q7Z1N2</accession>
<dbReference type="GO" id="GO:0003677">
    <property type="term" value="F:DNA binding"/>
    <property type="evidence" value="ECO:0007669"/>
    <property type="project" value="UniProtKB-KW"/>
</dbReference>
<dbReference type="OrthoDB" id="108771at2"/>
<dbReference type="InterPro" id="IPR000847">
    <property type="entry name" value="LysR_HTH_N"/>
</dbReference>
<feature type="domain" description="HTH lysR-type" evidence="6">
    <location>
        <begin position="1"/>
        <end position="58"/>
    </location>
</feature>
<keyword evidence="3 7" id="KW-0238">DNA-binding</keyword>
<dbReference type="SUPFAM" id="SSF53850">
    <property type="entry name" value="Periplasmic binding protein-like II"/>
    <property type="match status" value="1"/>
</dbReference>
<organism evidence="7 8">
    <name type="scientific">Edaphobacter modestus</name>
    <dbReference type="NCBI Taxonomy" id="388466"/>
    <lineage>
        <taxon>Bacteria</taxon>
        <taxon>Pseudomonadati</taxon>
        <taxon>Acidobacteriota</taxon>
        <taxon>Terriglobia</taxon>
        <taxon>Terriglobales</taxon>
        <taxon>Acidobacteriaceae</taxon>
        <taxon>Edaphobacter</taxon>
    </lineage>
</organism>
<evidence type="ECO:0000313" key="7">
    <source>
        <dbReference type="EMBL" id="RZU43435.1"/>
    </source>
</evidence>
<dbReference type="PROSITE" id="PS50931">
    <property type="entry name" value="HTH_LYSR"/>
    <property type="match status" value="1"/>
</dbReference>
<keyword evidence="4" id="KW-0804">Transcription</keyword>
<dbReference type="EMBL" id="SHKW01000001">
    <property type="protein sequence ID" value="RZU43435.1"/>
    <property type="molecule type" value="Genomic_DNA"/>
</dbReference>
<comment type="caution">
    <text evidence="7">The sequence shown here is derived from an EMBL/GenBank/DDBJ whole genome shotgun (WGS) entry which is preliminary data.</text>
</comment>